<evidence type="ECO:0000256" key="6">
    <source>
        <dbReference type="SAM" id="SignalP"/>
    </source>
</evidence>
<dbReference type="RefSeq" id="WP_068662900.1">
    <property type="nucleotide sequence ID" value="NZ_LYPB01000049.1"/>
</dbReference>
<keyword evidence="3" id="KW-0472">Membrane</keyword>
<dbReference type="PROSITE" id="PS51257">
    <property type="entry name" value="PROKAR_LIPOPROTEIN"/>
    <property type="match status" value="1"/>
</dbReference>
<keyword evidence="1" id="KW-1003">Cell membrane</keyword>
<evidence type="ECO:0000256" key="5">
    <source>
        <dbReference type="ARBA" id="ARBA00023288"/>
    </source>
</evidence>
<name>A0A198AK77_9BACL</name>
<comment type="caution">
    <text evidence="7">The sequence shown here is derived from an EMBL/GenBank/DDBJ whole genome shotgun (WGS) entry which is preliminary data.</text>
</comment>
<dbReference type="Pfam" id="PF01547">
    <property type="entry name" value="SBP_bac_1"/>
    <property type="match status" value="1"/>
</dbReference>
<dbReference type="Gene3D" id="3.40.190.10">
    <property type="entry name" value="Periplasmic binding protein-like II"/>
    <property type="match status" value="2"/>
</dbReference>
<evidence type="ECO:0008006" key="9">
    <source>
        <dbReference type="Google" id="ProtNLM"/>
    </source>
</evidence>
<dbReference type="InterPro" id="IPR006059">
    <property type="entry name" value="SBP"/>
</dbReference>
<dbReference type="PANTHER" id="PTHR43649:SF33">
    <property type="entry name" value="POLYGALACTURONAN_RHAMNOGALACTURONAN-BINDING PROTEIN YTCQ"/>
    <property type="match status" value="1"/>
</dbReference>
<dbReference type="InterPro" id="IPR050490">
    <property type="entry name" value="Bact_solute-bd_prot1"/>
</dbReference>
<dbReference type="STRING" id="1850517.A8708_31120"/>
<dbReference type="CDD" id="cd13580">
    <property type="entry name" value="PBP2_AlgQ_like_1"/>
    <property type="match status" value="1"/>
</dbReference>
<dbReference type="AlphaFoldDB" id="A0A198AK77"/>
<accession>A0A198AK77</accession>
<dbReference type="PANTHER" id="PTHR43649">
    <property type="entry name" value="ARABINOSE-BINDING PROTEIN-RELATED"/>
    <property type="match status" value="1"/>
</dbReference>
<dbReference type="OrthoDB" id="9787283at2"/>
<evidence type="ECO:0000256" key="4">
    <source>
        <dbReference type="ARBA" id="ARBA00023139"/>
    </source>
</evidence>
<protein>
    <recommendedName>
        <fullName evidence="9">ABC transporter substrate-binding protein</fullName>
    </recommendedName>
</protein>
<sequence>MNWDKKKKPLIATTSALLAVTVIAGCSSGTDSSQATDKAKATAGATTAAVEKPLPISIMLKSYYNDTATPESKVWKKLEEYTNTKLDFQFVPDASYNDKLNITLASGSIPSLLFVNNAKLPAVANAIKGGAFWEIGPYLKDYPNLKQANPTVLNNTSVNGKYYGLYVSRPIGRMGISYRKDWLDNLGMKEPKTIDEFYAMLKAFANNDPDQNGKNDTYGMVITKYAGPFDIMQTWFGAPNKWAEKDGKLIPAHLTPEYMDALKFFKKLYDEKLINQDFAVYDSAKWNDPIINGQAGVAVDVTERSYQIEEKMKQVNPKGSIDLIGAVSGPTGLHNQPTAGHNGMFLISKSNVKTEADLKKVLTFLDKTNDKEMQALLNFGLEGVHYKVEDGKVVNLIVPTDPMAPDINNKNMTQLLSSIPYIILDMFKPSTPLRTKSIEVQKANEKIIVTNPGEPFTTATYTQKGAQMDQMVEDARIKFIVGKIDEAGYKAEMDLWKKSGGDDYTKEISEAFAASKAK</sequence>
<keyword evidence="8" id="KW-1185">Reference proteome</keyword>
<gene>
    <name evidence="7" type="ORF">A8708_31120</name>
</gene>
<evidence type="ECO:0000313" key="7">
    <source>
        <dbReference type="EMBL" id="OAS21328.1"/>
    </source>
</evidence>
<organism evidence="7 8">
    <name type="scientific">Paenibacillus oryzisoli</name>
    <dbReference type="NCBI Taxonomy" id="1850517"/>
    <lineage>
        <taxon>Bacteria</taxon>
        <taxon>Bacillati</taxon>
        <taxon>Bacillota</taxon>
        <taxon>Bacilli</taxon>
        <taxon>Bacillales</taxon>
        <taxon>Paenibacillaceae</taxon>
        <taxon>Paenibacillus</taxon>
    </lineage>
</organism>
<dbReference type="SUPFAM" id="SSF53850">
    <property type="entry name" value="Periplasmic binding protein-like II"/>
    <property type="match status" value="1"/>
</dbReference>
<dbReference type="Proteomes" id="UP000078454">
    <property type="component" value="Unassembled WGS sequence"/>
</dbReference>
<reference evidence="7 8" key="1">
    <citation type="submission" date="2016-05" db="EMBL/GenBank/DDBJ databases">
        <title>Paenibacillus sp. 1ZS3-15 nov., isolated from the rhizosphere soil.</title>
        <authorList>
            <person name="Zhang X.X."/>
            <person name="Zhang J."/>
        </authorList>
    </citation>
    <scope>NUCLEOTIDE SEQUENCE [LARGE SCALE GENOMIC DNA]</scope>
    <source>
        <strain evidence="7 8">1ZS3-15</strain>
    </source>
</reference>
<keyword evidence="2 6" id="KW-0732">Signal</keyword>
<proteinExistence type="predicted"/>
<feature type="signal peptide" evidence="6">
    <location>
        <begin position="1"/>
        <end position="24"/>
    </location>
</feature>
<dbReference type="EMBL" id="LYPB01000049">
    <property type="protein sequence ID" value="OAS21328.1"/>
    <property type="molecule type" value="Genomic_DNA"/>
</dbReference>
<evidence type="ECO:0000256" key="2">
    <source>
        <dbReference type="ARBA" id="ARBA00022729"/>
    </source>
</evidence>
<evidence type="ECO:0000313" key="8">
    <source>
        <dbReference type="Proteomes" id="UP000078454"/>
    </source>
</evidence>
<evidence type="ECO:0000256" key="3">
    <source>
        <dbReference type="ARBA" id="ARBA00023136"/>
    </source>
</evidence>
<evidence type="ECO:0000256" key="1">
    <source>
        <dbReference type="ARBA" id="ARBA00022475"/>
    </source>
</evidence>
<keyword evidence="5" id="KW-0449">Lipoprotein</keyword>
<feature type="chain" id="PRO_5039058787" description="ABC transporter substrate-binding protein" evidence="6">
    <location>
        <begin position="25"/>
        <end position="518"/>
    </location>
</feature>
<keyword evidence="4" id="KW-0564">Palmitate</keyword>